<evidence type="ECO:0000313" key="2">
    <source>
        <dbReference type="EMBL" id="GAA1809771.1"/>
    </source>
</evidence>
<name>A0ABP4YEL4_9ACTN</name>
<accession>A0ABP4YEL4</accession>
<feature type="region of interest" description="Disordered" evidence="1">
    <location>
        <begin position="1"/>
        <end position="22"/>
    </location>
</feature>
<gene>
    <name evidence="2" type="ORF">GCM10009682_34290</name>
</gene>
<dbReference type="EMBL" id="BAAALT010000100">
    <property type="protein sequence ID" value="GAA1809771.1"/>
    <property type="molecule type" value="Genomic_DNA"/>
</dbReference>
<evidence type="ECO:0000313" key="3">
    <source>
        <dbReference type="Proteomes" id="UP001500218"/>
    </source>
</evidence>
<sequence>MKRPPRGQDRDTGQHGREGKDMRGKLLFLGGLAVGYVLGSKAGRQRYEQIVAKSRQVWESPTVQEAAGVVQAQATKLYDQGKQVVTDKLHSSKNGRTPALASDADQEGAWDTASRRAGFTADAF</sequence>
<feature type="region of interest" description="Disordered" evidence="1">
    <location>
        <begin position="88"/>
        <end position="112"/>
    </location>
</feature>
<protein>
    <recommendedName>
        <fullName evidence="4">YtxH domain-containing protein</fullName>
    </recommendedName>
</protein>
<organism evidence="2 3">
    <name type="scientific">Luedemannella flava</name>
    <dbReference type="NCBI Taxonomy" id="349316"/>
    <lineage>
        <taxon>Bacteria</taxon>
        <taxon>Bacillati</taxon>
        <taxon>Actinomycetota</taxon>
        <taxon>Actinomycetes</taxon>
        <taxon>Micromonosporales</taxon>
        <taxon>Micromonosporaceae</taxon>
        <taxon>Luedemannella</taxon>
    </lineage>
</organism>
<dbReference type="Proteomes" id="UP001500218">
    <property type="component" value="Unassembled WGS sequence"/>
</dbReference>
<keyword evidence="3" id="KW-1185">Reference proteome</keyword>
<evidence type="ECO:0008006" key="4">
    <source>
        <dbReference type="Google" id="ProtNLM"/>
    </source>
</evidence>
<comment type="caution">
    <text evidence="2">The sequence shown here is derived from an EMBL/GenBank/DDBJ whole genome shotgun (WGS) entry which is preliminary data.</text>
</comment>
<reference evidence="3" key="1">
    <citation type="journal article" date="2019" name="Int. J. Syst. Evol. Microbiol.">
        <title>The Global Catalogue of Microorganisms (GCM) 10K type strain sequencing project: providing services to taxonomists for standard genome sequencing and annotation.</title>
        <authorList>
            <consortium name="The Broad Institute Genomics Platform"/>
            <consortium name="The Broad Institute Genome Sequencing Center for Infectious Disease"/>
            <person name="Wu L."/>
            <person name="Ma J."/>
        </authorList>
    </citation>
    <scope>NUCLEOTIDE SEQUENCE [LARGE SCALE GENOMIC DNA]</scope>
    <source>
        <strain evidence="3">JCM 13250</strain>
    </source>
</reference>
<evidence type="ECO:0000256" key="1">
    <source>
        <dbReference type="SAM" id="MobiDB-lite"/>
    </source>
</evidence>
<proteinExistence type="predicted"/>